<keyword evidence="4" id="KW-1185">Reference proteome</keyword>
<dbReference type="CDD" id="cd00338">
    <property type="entry name" value="Ser_Recombinase"/>
    <property type="match status" value="1"/>
</dbReference>
<dbReference type="OrthoDB" id="7475655at2"/>
<feature type="domain" description="Resolvase/invertase-type recombinase catalytic" evidence="2">
    <location>
        <begin position="14"/>
        <end position="163"/>
    </location>
</feature>
<dbReference type="EMBL" id="LYBW01000015">
    <property type="protein sequence ID" value="ODR93364.1"/>
    <property type="molecule type" value="Genomic_DNA"/>
</dbReference>
<dbReference type="PANTHER" id="PTHR30461:SF23">
    <property type="entry name" value="DNA RECOMBINASE-RELATED"/>
    <property type="match status" value="1"/>
</dbReference>
<feature type="compositionally biased region" description="Polar residues" evidence="1">
    <location>
        <begin position="676"/>
        <end position="687"/>
    </location>
</feature>
<dbReference type="AlphaFoldDB" id="A0A1E3VIJ1"/>
<dbReference type="GO" id="GO:0003677">
    <property type="term" value="F:DNA binding"/>
    <property type="evidence" value="ECO:0007669"/>
    <property type="project" value="InterPro"/>
</dbReference>
<comment type="caution">
    <text evidence="3">The sequence shown here is derived from an EMBL/GenBank/DDBJ whole genome shotgun (WGS) entry which is preliminary data.</text>
</comment>
<dbReference type="Pfam" id="PF13408">
    <property type="entry name" value="Zn_ribbon_recom"/>
    <property type="match status" value="1"/>
</dbReference>
<dbReference type="Pfam" id="PF00239">
    <property type="entry name" value="Resolvase"/>
    <property type="match status" value="1"/>
</dbReference>
<accession>A0A1E3VIJ1</accession>
<dbReference type="PANTHER" id="PTHR30461">
    <property type="entry name" value="DNA-INVERTASE FROM LAMBDOID PROPHAGE"/>
    <property type="match status" value="1"/>
</dbReference>
<dbReference type="SUPFAM" id="SSF53041">
    <property type="entry name" value="Resolvase-like"/>
    <property type="match status" value="1"/>
</dbReference>
<feature type="region of interest" description="Disordered" evidence="1">
    <location>
        <begin position="666"/>
        <end position="687"/>
    </location>
</feature>
<dbReference type="Proteomes" id="UP000094342">
    <property type="component" value="Unassembled WGS sequence"/>
</dbReference>
<dbReference type="STRING" id="1752398.A8M32_00135"/>
<dbReference type="PROSITE" id="PS51736">
    <property type="entry name" value="RECOMBINASES_3"/>
    <property type="match status" value="1"/>
</dbReference>
<dbReference type="InterPro" id="IPR006119">
    <property type="entry name" value="Resolv_N"/>
</dbReference>
<sequence length="687" mass="76631">MMHEKIGPHHLERKAILYVRQSSVSQVLHNRESSALQYAMRDRLTALGWSRIETVDDDLGRSAAGGVTRAGFDRMVAEVCLGKVGAVAAREVSRFARNSRDWQQLIEMCRVVDTVLIDQEAVYAPRQGNDRLLLGLKGSLNEYELDLLRQRSLSARYEKARRGELVVTVPVGFLKVGDRIEKDPDRRIQEAIALVFNKVAELGSARQALLWFLEHGLDLPVRRANGDAIWRRPNYATIHRMIANPIYGGAYAYGKSRSVPGYGGRSGIRRKARDEWLALIPDAHEGYVSWERAEAIRKMVSDNVPASRHHGAPKHGDALLAGLFRCKRCGRKLTVRYTGANHNIPRYSCWRGLLDNGEPRCIAFGGLRVDDAIEEALLGVVEPGAIAAAVEAERNRASQRDQVQDALLRDLEAARYAADRAFRQYDAADPENRLVTSELEARWNKALTRVSEMESKIASHQAATPQSTPMSTLEMAALAGSLRTVWAAPATDARLKKRIVRTVIHEVIADLDDMTSEIVLVIHWVGGIHTELRLPKRHRGQRNATPDDIIEAVRQLVLIANDDVIAGVLNRNGLMTGNGNRWTRERVTALRSYRKIPVFRPQSDGIEPWLNLGDAARLLGVAPKTLRLAAEAGEIEGVHPLPDGPWIFSRSKLATSRAQQIVHRARQNPRYPTGSPPDQENLFPSTT</sequence>
<dbReference type="RefSeq" id="WP_069456400.1">
    <property type="nucleotide sequence ID" value="NZ_CP034910.1"/>
</dbReference>
<evidence type="ECO:0000259" key="2">
    <source>
        <dbReference type="PROSITE" id="PS51736"/>
    </source>
</evidence>
<dbReference type="Gene3D" id="3.90.1750.20">
    <property type="entry name" value="Putative Large Serine Recombinase, Chain B, Domain 2"/>
    <property type="match status" value="1"/>
</dbReference>
<dbReference type="InterPro" id="IPR036162">
    <property type="entry name" value="Resolvase-like_N_sf"/>
</dbReference>
<dbReference type="GO" id="GO:0000150">
    <property type="term" value="F:DNA strand exchange activity"/>
    <property type="evidence" value="ECO:0007669"/>
    <property type="project" value="InterPro"/>
</dbReference>
<evidence type="ECO:0000313" key="3">
    <source>
        <dbReference type="EMBL" id="ODR93364.1"/>
    </source>
</evidence>
<dbReference type="SMART" id="SM00857">
    <property type="entry name" value="Resolvase"/>
    <property type="match status" value="1"/>
</dbReference>
<dbReference type="Gene3D" id="3.40.50.1390">
    <property type="entry name" value="Resolvase, N-terminal catalytic domain"/>
    <property type="match status" value="1"/>
</dbReference>
<dbReference type="InterPro" id="IPR025827">
    <property type="entry name" value="Zn_ribbon_recom_dom"/>
</dbReference>
<dbReference type="InterPro" id="IPR050639">
    <property type="entry name" value="SSR_resolvase"/>
</dbReference>
<proteinExistence type="predicted"/>
<organism evidence="3 4">
    <name type="scientific">Sinorhizobium alkalisoli</name>
    <dbReference type="NCBI Taxonomy" id="1752398"/>
    <lineage>
        <taxon>Bacteria</taxon>
        <taxon>Pseudomonadati</taxon>
        <taxon>Pseudomonadota</taxon>
        <taxon>Alphaproteobacteria</taxon>
        <taxon>Hyphomicrobiales</taxon>
        <taxon>Rhizobiaceae</taxon>
        <taxon>Sinorhizobium/Ensifer group</taxon>
        <taxon>Sinorhizobium</taxon>
    </lineage>
</organism>
<dbReference type="Pfam" id="PF07508">
    <property type="entry name" value="Recombinase"/>
    <property type="match status" value="1"/>
</dbReference>
<evidence type="ECO:0000313" key="4">
    <source>
        <dbReference type="Proteomes" id="UP000094342"/>
    </source>
</evidence>
<protein>
    <submittedName>
        <fullName evidence="3">DNA recombinase</fullName>
    </submittedName>
</protein>
<gene>
    <name evidence="3" type="ORF">A8M32_00135</name>
</gene>
<name>A0A1E3VIJ1_9HYPH</name>
<evidence type="ECO:0000256" key="1">
    <source>
        <dbReference type="SAM" id="MobiDB-lite"/>
    </source>
</evidence>
<dbReference type="InterPro" id="IPR038109">
    <property type="entry name" value="DNA_bind_recomb_sf"/>
</dbReference>
<reference evidence="4" key="1">
    <citation type="submission" date="2016-05" db="EMBL/GenBank/DDBJ databases">
        <authorList>
            <person name="Li Y."/>
        </authorList>
    </citation>
    <scope>NUCLEOTIDE SEQUENCE [LARGE SCALE GENOMIC DNA]</scope>
    <source>
        <strain evidence="4">YIC4027</strain>
    </source>
</reference>
<dbReference type="InterPro" id="IPR011109">
    <property type="entry name" value="DNA_bind_recombinase_dom"/>
</dbReference>